<name>A0ABQ6H073_9GAMM</name>
<proteinExistence type="predicted"/>
<accession>A0ABQ6H073</accession>
<organism evidence="1 2">
    <name type="scientific">Thalassotalea insulae</name>
    <dbReference type="NCBI Taxonomy" id="2056778"/>
    <lineage>
        <taxon>Bacteria</taxon>
        <taxon>Pseudomonadati</taxon>
        <taxon>Pseudomonadota</taxon>
        <taxon>Gammaproteobacteria</taxon>
        <taxon>Alteromonadales</taxon>
        <taxon>Colwelliaceae</taxon>
        <taxon>Thalassotalea</taxon>
    </lineage>
</organism>
<sequence>MESKLLKIKLNSGYRSQLERLIAYMRENIEYPANEMTQKGYFWDSTFIEQTDEADFLYIVLKSHDFSKIMLDENELSPTPFREVYEQFRRQCWAPEPYTDIEPIFCFNSSFKFSH</sequence>
<keyword evidence="2" id="KW-1185">Reference proteome</keyword>
<dbReference type="InterPro" id="IPR046174">
    <property type="entry name" value="DUF6176"/>
</dbReference>
<comment type="caution">
    <text evidence="1">The sequence shown here is derived from an EMBL/GenBank/DDBJ whole genome shotgun (WGS) entry which is preliminary data.</text>
</comment>
<evidence type="ECO:0000313" key="1">
    <source>
        <dbReference type="EMBL" id="GLX80140.1"/>
    </source>
</evidence>
<dbReference type="Proteomes" id="UP001157186">
    <property type="component" value="Unassembled WGS sequence"/>
</dbReference>
<dbReference type="EMBL" id="BSST01000001">
    <property type="protein sequence ID" value="GLX80140.1"/>
    <property type="molecule type" value="Genomic_DNA"/>
</dbReference>
<protein>
    <submittedName>
        <fullName evidence="1">Uncharacterized protein</fullName>
    </submittedName>
</protein>
<evidence type="ECO:0000313" key="2">
    <source>
        <dbReference type="Proteomes" id="UP001157186"/>
    </source>
</evidence>
<reference evidence="1 2" key="1">
    <citation type="submission" date="2023-03" db="EMBL/GenBank/DDBJ databases">
        <title>Draft genome sequence of Thalassotalea insulae KCTC 62186T.</title>
        <authorList>
            <person name="Sawabe T."/>
        </authorList>
    </citation>
    <scope>NUCLEOTIDE SEQUENCE [LARGE SCALE GENOMIC DNA]</scope>
    <source>
        <strain evidence="1 2">KCTC 62186</strain>
    </source>
</reference>
<dbReference type="Pfam" id="PF19673">
    <property type="entry name" value="DUF6176"/>
    <property type="match status" value="1"/>
</dbReference>
<dbReference type="RefSeq" id="WP_284246103.1">
    <property type="nucleotide sequence ID" value="NZ_BSST01000001.1"/>
</dbReference>
<gene>
    <name evidence="1" type="ORF">tinsulaeT_34800</name>
</gene>